<proteinExistence type="predicted"/>
<evidence type="ECO:0000256" key="1">
    <source>
        <dbReference type="SAM" id="MobiDB-lite"/>
    </source>
</evidence>
<feature type="region of interest" description="Disordered" evidence="1">
    <location>
        <begin position="139"/>
        <end position="163"/>
    </location>
</feature>
<organism evidence="2 3">
    <name type="scientific">Rousettus aegyptiacus</name>
    <name type="common">Egyptian fruit bat</name>
    <name type="synonym">Pteropus aegyptiacus</name>
    <dbReference type="NCBI Taxonomy" id="9407"/>
    <lineage>
        <taxon>Eukaryota</taxon>
        <taxon>Metazoa</taxon>
        <taxon>Chordata</taxon>
        <taxon>Craniata</taxon>
        <taxon>Vertebrata</taxon>
        <taxon>Euteleostomi</taxon>
        <taxon>Mammalia</taxon>
        <taxon>Eutheria</taxon>
        <taxon>Laurasiatheria</taxon>
        <taxon>Chiroptera</taxon>
        <taxon>Yinpterochiroptera</taxon>
        <taxon>Pteropodoidea</taxon>
        <taxon>Pteropodidae</taxon>
        <taxon>Rousettinae</taxon>
        <taxon>Rousettus</taxon>
    </lineage>
</organism>
<protein>
    <submittedName>
        <fullName evidence="2">Uncharacterized protein</fullName>
    </submittedName>
</protein>
<evidence type="ECO:0000313" key="3">
    <source>
        <dbReference type="Proteomes" id="UP000593571"/>
    </source>
</evidence>
<sequence>MPVSSRLQHQEFGSEALDFALPLRVPLTLATFLRDPSFPGVAAPSPAETASSARASPGPWGLNSWGPPSVMSCGSLCLPLLLQFLPPTHRKRIPFQSNRIPVWAGTFSHTPSLRRLHNGGRGLSCSLLWTLWNSVGSPGGYPTPRPRQTQGRGPPFLPQPGPGPGGVCGPWGVRPSARGRRTTPRWDPAVLSHFWLHLLASVPCVLRGNTG</sequence>
<dbReference type="Proteomes" id="UP000593571">
    <property type="component" value="Unassembled WGS sequence"/>
</dbReference>
<reference evidence="2 3" key="1">
    <citation type="journal article" date="2020" name="Nature">
        <title>Six reference-quality genomes reveal evolution of bat adaptations.</title>
        <authorList>
            <person name="Jebb D."/>
            <person name="Huang Z."/>
            <person name="Pippel M."/>
            <person name="Hughes G.M."/>
            <person name="Lavrichenko K."/>
            <person name="Devanna P."/>
            <person name="Winkler S."/>
            <person name="Jermiin L.S."/>
            <person name="Skirmuntt E.C."/>
            <person name="Katzourakis A."/>
            <person name="Burkitt-Gray L."/>
            <person name="Ray D.A."/>
            <person name="Sullivan K.A.M."/>
            <person name="Roscito J.G."/>
            <person name="Kirilenko B.M."/>
            <person name="Davalos L.M."/>
            <person name="Corthals A.P."/>
            <person name="Power M.L."/>
            <person name="Jones G."/>
            <person name="Ransome R.D."/>
            <person name="Dechmann D.K.N."/>
            <person name="Locatelli A.G."/>
            <person name="Puechmaille S.J."/>
            <person name="Fedrigo O."/>
            <person name="Jarvis E.D."/>
            <person name="Hiller M."/>
            <person name="Vernes S.C."/>
            <person name="Myers E.W."/>
            <person name="Teeling E.C."/>
        </authorList>
    </citation>
    <scope>NUCLEOTIDE SEQUENCE [LARGE SCALE GENOMIC DNA]</scope>
    <source>
        <strain evidence="2">MRouAeg1</strain>
        <tissue evidence="2">Muscle</tissue>
    </source>
</reference>
<dbReference type="EMBL" id="JACASE010000001">
    <property type="protein sequence ID" value="KAF6505830.1"/>
    <property type="molecule type" value="Genomic_DNA"/>
</dbReference>
<gene>
    <name evidence="2" type="ORF">HJG63_007723</name>
</gene>
<comment type="caution">
    <text evidence="2">The sequence shown here is derived from an EMBL/GenBank/DDBJ whole genome shotgun (WGS) entry which is preliminary data.</text>
</comment>
<keyword evidence="3" id="KW-1185">Reference proteome</keyword>
<dbReference type="AlphaFoldDB" id="A0A7J8KAF7"/>
<name>A0A7J8KAF7_ROUAE</name>
<evidence type="ECO:0000313" key="2">
    <source>
        <dbReference type="EMBL" id="KAF6505830.1"/>
    </source>
</evidence>
<accession>A0A7J8KAF7</accession>